<dbReference type="Proteomes" id="UP001604336">
    <property type="component" value="Unassembled WGS sequence"/>
</dbReference>
<reference evidence="3" key="1">
    <citation type="submission" date="2024-07" db="EMBL/GenBank/DDBJ databases">
        <title>Two chromosome-level genome assemblies of Korean endemic species Abeliophyllum distichum and Forsythia ovata (Oleaceae).</title>
        <authorList>
            <person name="Jang H."/>
        </authorList>
    </citation>
    <scope>NUCLEOTIDE SEQUENCE [LARGE SCALE GENOMIC DNA]</scope>
</reference>
<evidence type="ECO:0000259" key="1">
    <source>
        <dbReference type="Pfam" id="PF13456"/>
    </source>
</evidence>
<dbReference type="InterPro" id="IPR002156">
    <property type="entry name" value="RNaseH_domain"/>
</dbReference>
<dbReference type="SUPFAM" id="SSF53098">
    <property type="entry name" value="Ribonuclease H-like"/>
    <property type="match status" value="1"/>
</dbReference>
<comment type="caution">
    <text evidence="2">The sequence shown here is derived from an EMBL/GenBank/DDBJ whole genome shotgun (WGS) entry which is preliminary data.</text>
</comment>
<dbReference type="InterPro" id="IPR036397">
    <property type="entry name" value="RNaseH_sf"/>
</dbReference>
<evidence type="ECO:0000313" key="3">
    <source>
        <dbReference type="Proteomes" id="UP001604336"/>
    </source>
</evidence>
<dbReference type="AlphaFoldDB" id="A0ABD1QUX1"/>
<feature type="domain" description="RNase H type-1" evidence="1">
    <location>
        <begin position="265"/>
        <end position="323"/>
    </location>
</feature>
<dbReference type="CDD" id="cd06222">
    <property type="entry name" value="RNase_H_like"/>
    <property type="match status" value="1"/>
</dbReference>
<evidence type="ECO:0000313" key="2">
    <source>
        <dbReference type="EMBL" id="KAL2479953.1"/>
    </source>
</evidence>
<dbReference type="EMBL" id="JBFOLK010000010">
    <property type="protein sequence ID" value="KAL2479953.1"/>
    <property type="molecule type" value="Genomic_DNA"/>
</dbReference>
<organism evidence="2 3">
    <name type="scientific">Abeliophyllum distichum</name>
    <dbReference type="NCBI Taxonomy" id="126358"/>
    <lineage>
        <taxon>Eukaryota</taxon>
        <taxon>Viridiplantae</taxon>
        <taxon>Streptophyta</taxon>
        <taxon>Embryophyta</taxon>
        <taxon>Tracheophyta</taxon>
        <taxon>Spermatophyta</taxon>
        <taxon>Magnoliopsida</taxon>
        <taxon>eudicotyledons</taxon>
        <taxon>Gunneridae</taxon>
        <taxon>Pentapetalae</taxon>
        <taxon>asterids</taxon>
        <taxon>lamiids</taxon>
        <taxon>Lamiales</taxon>
        <taxon>Oleaceae</taxon>
        <taxon>Forsythieae</taxon>
        <taxon>Abeliophyllum</taxon>
    </lineage>
</organism>
<proteinExistence type="predicted"/>
<dbReference type="Gene3D" id="3.30.420.10">
    <property type="entry name" value="Ribonuclease H-like superfamily/Ribonuclease H"/>
    <property type="match status" value="1"/>
</dbReference>
<dbReference type="InterPro" id="IPR044730">
    <property type="entry name" value="RNase_H-like_dom_plant"/>
</dbReference>
<protein>
    <recommendedName>
        <fullName evidence="1">RNase H type-1 domain-containing protein</fullName>
    </recommendedName>
</protein>
<dbReference type="Pfam" id="PF13456">
    <property type="entry name" value="RVT_3"/>
    <property type="match status" value="1"/>
</dbReference>
<accession>A0ABD1QUX1</accession>
<keyword evidence="3" id="KW-1185">Reference proteome</keyword>
<name>A0ABD1QUX1_9LAMI</name>
<sequence>MGSVFTKYCKGTHPLLTTIPYYASTAWKRLKHIDQQAETYIAWHLGHGQIFFWHDCWMGESTLADQHPHLTHSSIQVRELFDDTGWIISRFLQLVPYIIAEQIGNIPITAEVHDQIMWKDTSDGRFDTKSAWQLVRTGHSIQAVYGELGVIWLLVVIVVRLLRLFSTYPSANGRFSVSLSILAFLGNDAKYQDISMEPKRIIWKVYHTISLLHTGRLFRVIHWCGDMDITPLFGISLTTPSLAPPVLVYWRTPSGGSYKRLVLLDLWIESDSSLAIHCITRGGGPWSIQATLRRIRHLLTFDRDTISHIYREENQMADLLVSEGWDRRCYFEYSAKDLPRRYHSLVHIDRHGISTVRGL</sequence>
<dbReference type="InterPro" id="IPR012337">
    <property type="entry name" value="RNaseH-like_sf"/>
</dbReference>
<gene>
    <name evidence="2" type="ORF">Adt_32919</name>
</gene>